<comment type="caution">
    <text evidence="7">The sequence shown here is derived from an EMBL/GenBank/DDBJ whole genome shotgun (WGS) entry which is preliminary data.</text>
</comment>
<feature type="signal peptide" evidence="5">
    <location>
        <begin position="1"/>
        <end position="23"/>
    </location>
</feature>
<proteinExistence type="inferred from homology"/>
<organism evidence="7 8">
    <name type="scientific">Liquidambar formosana</name>
    <name type="common">Formosan gum</name>
    <dbReference type="NCBI Taxonomy" id="63359"/>
    <lineage>
        <taxon>Eukaryota</taxon>
        <taxon>Viridiplantae</taxon>
        <taxon>Streptophyta</taxon>
        <taxon>Embryophyta</taxon>
        <taxon>Tracheophyta</taxon>
        <taxon>Spermatophyta</taxon>
        <taxon>Magnoliopsida</taxon>
        <taxon>eudicotyledons</taxon>
        <taxon>Gunneridae</taxon>
        <taxon>Pentapetalae</taxon>
        <taxon>Saxifragales</taxon>
        <taxon>Altingiaceae</taxon>
        <taxon>Liquidambar</taxon>
    </lineage>
</organism>
<dbReference type="GO" id="GO:0004190">
    <property type="term" value="F:aspartic-type endopeptidase activity"/>
    <property type="evidence" value="ECO:0007669"/>
    <property type="project" value="InterPro"/>
</dbReference>
<feature type="domain" description="Peptidase A1" evidence="6">
    <location>
        <begin position="113"/>
        <end position="452"/>
    </location>
</feature>
<keyword evidence="8" id="KW-1185">Reference proteome</keyword>
<dbReference type="Pfam" id="PF14541">
    <property type="entry name" value="TAXi_C"/>
    <property type="match status" value="1"/>
</dbReference>
<evidence type="ECO:0000313" key="8">
    <source>
        <dbReference type="Proteomes" id="UP001415857"/>
    </source>
</evidence>
<comment type="similarity">
    <text evidence="1">Belongs to the peptidase A1 family.</text>
</comment>
<reference evidence="7 8" key="1">
    <citation type="journal article" date="2024" name="Plant J.">
        <title>Genome sequences and population genomics reveal climatic adaptation and genomic divergence between two closely related sweetgum species.</title>
        <authorList>
            <person name="Xu W.Q."/>
            <person name="Ren C.Q."/>
            <person name="Zhang X.Y."/>
            <person name="Comes H.P."/>
            <person name="Liu X.H."/>
            <person name="Li Y.G."/>
            <person name="Kettle C.J."/>
            <person name="Jalonen R."/>
            <person name="Gaisberger H."/>
            <person name="Ma Y.Z."/>
            <person name="Qiu Y.X."/>
        </authorList>
    </citation>
    <scope>NUCLEOTIDE SEQUENCE [LARGE SCALE GENOMIC DNA]</scope>
    <source>
        <strain evidence="7">Hangzhou</strain>
    </source>
</reference>
<dbReference type="FunFam" id="2.40.70.10:FF:000031">
    <property type="entry name" value="Aspartyl protease AED1"/>
    <property type="match status" value="1"/>
</dbReference>
<keyword evidence="2" id="KW-0645">Protease</keyword>
<evidence type="ECO:0000256" key="2">
    <source>
        <dbReference type="ARBA" id="ARBA00022670"/>
    </source>
</evidence>
<dbReference type="GO" id="GO:0006508">
    <property type="term" value="P:proteolysis"/>
    <property type="evidence" value="ECO:0007669"/>
    <property type="project" value="UniProtKB-KW"/>
</dbReference>
<dbReference type="InterPro" id="IPR032861">
    <property type="entry name" value="TAXi_N"/>
</dbReference>
<dbReference type="PANTHER" id="PTHR47967:SF60">
    <property type="entry name" value="PROTEIN ASPARTIC PROTEASE IN GUARD CELL 1-LIKE"/>
    <property type="match status" value="1"/>
</dbReference>
<dbReference type="AlphaFoldDB" id="A0AAP0RNX9"/>
<feature type="active site" evidence="4">
    <location>
        <position position="338"/>
    </location>
</feature>
<keyword evidence="5" id="KW-0732">Signal</keyword>
<name>A0AAP0RNX9_LIQFO</name>
<keyword evidence="3" id="KW-0378">Hydrolase</keyword>
<evidence type="ECO:0000313" key="7">
    <source>
        <dbReference type="EMBL" id="KAK9279782.1"/>
    </source>
</evidence>
<evidence type="ECO:0000256" key="3">
    <source>
        <dbReference type="ARBA" id="ARBA00022801"/>
    </source>
</evidence>
<feature type="chain" id="PRO_5042859214" description="Peptidase A1 domain-containing protein" evidence="5">
    <location>
        <begin position="24"/>
        <end position="457"/>
    </location>
</feature>
<dbReference type="Proteomes" id="UP001415857">
    <property type="component" value="Unassembled WGS sequence"/>
</dbReference>
<dbReference type="Pfam" id="PF14543">
    <property type="entry name" value="TAXi_N"/>
    <property type="match status" value="1"/>
</dbReference>
<evidence type="ECO:0000259" key="6">
    <source>
        <dbReference type="PROSITE" id="PS51767"/>
    </source>
</evidence>
<sequence>MEGKATALVFSILLVSLSSTAFSKPLTPSWPESESQTLTLLETASETSITLPLVHRDALAFNTTREALFKLRLQRDAARIKTLTAMAAAAKKKGADLSSSIISGYSQGIFGEYLALVGVGTPPQYEYMNLDTGSNLVWIQCAPCMKCYNQTRPIFNPKKSKTFAPVSCTSHLCPPSPLNCSRRHTCLYGSAYGDKSTTIGEFSIETLTFGRTRVPNMLLGCGRYNKGQFSGSAGILGLGRLDESFTVQTSRRFGGKFSYCFVDLFESTKKSWLMFGDSAVSRTAVYTPLLSNPHPHSVLGTYYYVELIGISVGGARVPEIRPSLFKFDSSGDGGVLIDSGTAVTRLVQPAYIALRDAFRRAINLKRVGDEESGFDTCYDLSKKKVKVPSVVLHFRNADVSLSMKNVMLPVSESGISCLAFMKSDDNSTIIGSIQQQGFRVVFDVPGSRIGFAPGSCA</sequence>
<feature type="active site" evidence="4">
    <location>
        <position position="131"/>
    </location>
</feature>
<dbReference type="PANTHER" id="PTHR47967">
    <property type="entry name" value="OS07G0603500 PROTEIN-RELATED"/>
    <property type="match status" value="1"/>
</dbReference>
<dbReference type="Gene3D" id="2.40.70.10">
    <property type="entry name" value="Acid Proteases"/>
    <property type="match status" value="2"/>
</dbReference>
<dbReference type="InterPro" id="IPR001461">
    <property type="entry name" value="Aspartic_peptidase_A1"/>
</dbReference>
<dbReference type="PROSITE" id="PS51767">
    <property type="entry name" value="PEPTIDASE_A1"/>
    <property type="match status" value="1"/>
</dbReference>
<dbReference type="InterPro" id="IPR032799">
    <property type="entry name" value="TAXi_C"/>
</dbReference>
<evidence type="ECO:0000256" key="1">
    <source>
        <dbReference type="ARBA" id="ARBA00007447"/>
    </source>
</evidence>
<gene>
    <name evidence="7" type="ORF">L1049_013464</name>
</gene>
<evidence type="ECO:0000256" key="4">
    <source>
        <dbReference type="PIRSR" id="PIRSR601461-1"/>
    </source>
</evidence>
<protein>
    <recommendedName>
        <fullName evidence="6">Peptidase A1 domain-containing protein</fullName>
    </recommendedName>
</protein>
<dbReference type="InterPro" id="IPR033121">
    <property type="entry name" value="PEPTIDASE_A1"/>
</dbReference>
<dbReference type="EMBL" id="JBBPBK010000008">
    <property type="protein sequence ID" value="KAK9279782.1"/>
    <property type="molecule type" value="Genomic_DNA"/>
</dbReference>
<accession>A0AAP0RNX9</accession>
<dbReference type="InterPro" id="IPR021109">
    <property type="entry name" value="Peptidase_aspartic_dom_sf"/>
</dbReference>
<dbReference type="InterPro" id="IPR051708">
    <property type="entry name" value="Plant_Aspart_Prot_A1"/>
</dbReference>
<evidence type="ECO:0000256" key="5">
    <source>
        <dbReference type="SAM" id="SignalP"/>
    </source>
</evidence>
<dbReference type="SUPFAM" id="SSF50630">
    <property type="entry name" value="Acid proteases"/>
    <property type="match status" value="1"/>
</dbReference>
<dbReference type="PRINTS" id="PR00792">
    <property type="entry name" value="PEPSIN"/>
</dbReference>